<evidence type="ECO:0000256" key="1">
    <source>
        <dbReference type="ARBA" id="ARBA00022679"/>
    </source>
</evidence>
<protein>
    <recommendedName>
        <fullName evidence="2">Isoprenyl transferase</fullName>
        <ecNumber evidence="2">2.5.1.-</ecNumber>
    </recommendedName>
</protein>
<reference evidence="3 4" key="1">
    <citation type="journal article" date="2014" name="Genome Announc.">
        <title>Draft genome sequences of eight enterohepatic helicobacter species isolated from both laboratory and wild rodents.</title>
        <authorList>
            <person name="Sheh A."/>
            <person name="Shen Z."/>
            <person name="Fox J.G."/>
        </authorList>
    </citation>
    <scope>NUCLEOTIDE SEQUENCE [LARGE SCALE GENOMIC DNA]</scope>
    <source>
        <strain evidence="3 4">MIT 01-6451</strain>
    </source>
</reference>
<comment type="cofactor">
    <cofactor evidence="2">
        <name>Mg(2+)</name>
        <dbReference type="ChEBI" id="CHEBI:18420"/>
    </cofactor>
    <text evidence="2">Binds 2 magnesium ions per subunit.</text>
</comment>
<feature type="active site" description="Proton acceptor" evidence="2">
    <location>
        <position position="61"/>
    </location>
</feature>
<dbReference type="Pfam" id="PF01255">
    <property type="entry name" value="Prenyltransf"/>
    <property type="match status" value="1"/>
</dbReference>
<dbReference type="NCBIfam" id="TIGR00055">
    <property type="entry name" value="uppS"/>
    <property type="match status" value="1"/>
</dbReference>
<dbReference type="OrthoDB" id="4191603at2"/>
<feature type="binding site" evidence="2">
    <location>
        <begin position="14"/>
        <end position="17"/>
    </location>
    <ligand>
        <name>substrate</name>
    </ligand>
</feature>
<feature type="binding site" evidence="2">
    <location>
        <position position="64"/>
    </location>
    <ligand>
        <name>substrate</name>
    </ligand>
</feature>
<dbReference type="EMBL" id="JRMQ02000002">
    <property type="protein sequence ID" value="TLE02673.1"/>
    <property type="molecule type" value="Genomic_DNA"/>
</dbReference>
<sequence length="236" mass="27409">MNKNPQHIAIIMDGNGRWAQNQGKKRTQGHKEGAKIVRDVTQWCASQHIPFLTLYAFSTENWKRPKVEVDFLMRLLEKYLHDEKSVYMKNSIKFRAIGDISVFNKSLQNAIFELEHSTQNHTNLTQILALNYGSHDEIARTFIKITHTLNQEDILTLTPQKMIALINANLDTATLPEVDMLIRTGGESRISNFLLWQSSYAEFFFTPTLWPDFTTDELDCMLKDFLQRKRRFGALN</sequence>
<dbReference type="GO" id="GO:0000287">
    <property type="term" value="F:magnesium ion binding"/>
    <property type="evidence" value="ECO:0007669"/>
    <property type="project" value="UniProtKB-UniRule"/>
</dbReference>
<feature type="binding site" evidence="2">
    <location>
        <position position="183"/>
    </location>
    <ligand>
        <name>substrate</name>
    </ligand>
</feature>
<gene>
    <name evidence="3" type="ORF">LS65_001740</name>
</gene>
<comment type="similarity">
    <text evidence="2">Belongs to the UPP synthase family.</text>
</comment>
<dbReference type="InterPro" id="IPR001441">
    <property type="entry name" value="UPP_synth-like"/>
</dbReference>
<feature type="binding site" evidence="2">
    <location>
        <position position="202"/>
    </location>
    <ligand>
        <name>Mg(2+)</name>
        <dbReference type="ChEBI" id="CHEBI:18420"/>
    </ligand>
</feature>
<accession>A0A4V6I474</accession>
<dbReference type="EC" id="2.5.1.-" evidence="2"/>
<dbReference type="GO" id="GO:0005829">
    <property type="term" value="C:cytosol"/>
    <property type="evidence" value="ECO:0007669"/>
    <property type="project" value="TreeGrafter"/>
</dbReference>
<dbReference type="GO" id="GO:0008834">
    <property type="term" value="F:ditrans,polycis-undecaprenyl-diphosphate synthase [(2E,6E)-farnesyl-diphosphate specific] activity"/>
    <property type="evidence" value="ECO:0007669"/>
    <property type="project" value="TreeGrafter"/>
</dbReference>
<comment type="function">
    <text evidence="2">Catalyzes the condensation of isopentenyl diphosphate (IPP) with allylic pyrophosphates generating different type of terpenoids.</text>
</comment>
<dbReference type="STRING" id="425400.LS65_04030"/>
<keyword evidence="2" id="KW-0460">Magnesium</keyword>
<comment type="subunit">
    <text evidence="2">Homodimer.</text>
</comment>
<dbReference type="RefSeq" id="WP_034361425.1">
    <property type="nucleotide sequence ID" value="NZ_CAJUDB010000001.1"/>
</dbReference>
<proteinExistence type="inferred from homology"/>
<name>A0A4V6I474_9HELI</name>
<dbReference type="PANTHER" id="PTHR10291:SF0">
    <property type="entry name" value="DEHYDRODOLICHYL DIPHOSPHATE SYNTHASE 2"/>
    <property type="match status" value="1"/>
</dbReference>
<feature type="binding site" evidence="2">
    <location>
        <position position="13"/>
    </location>
    <ligand>
        <name>Mg(2+)</name>
        <dbReference type="ChEBI" id="CHEBI:18420"/>
    </ligand>
</feature>
<dbReference type="AlphaFoldDB" id="A0A4V6I474"/>
<dbReference type="Proteomes" id="UP000029707">
    <property type="component" value="Unassembled WGS sequence"/>
</dbReference>
<feature type="binding site" evidence="2">
    <location>
        <position position="30"/>
    </location>
    <ligand>
        <name>substrate</name>
    </ligand>
</feature>
<feature type="binding site" evidence="2">
    <location>
        <begin position="189"/>
        <end position="191"/>
    </location>
    <ligand>
        <name>substrate</name>
    </ligand>
</feature>
<feature type="binding site" evidence="2">
    <location>
        <begin position="58"/>
        <end position="60"/>
    </location>
    <ligand>
        <name>substrate</name>
    </ligand>
</feature>
<keyword evidence="4" id="KW-1185">Reference proteome</keyword>
<evidence type="ECO:0000256" key="2">
    <source>
        <dbReference type="HAMAP-Rule" id="MF_01139"/>
    </source>
</evidence>
<dbReference type="PANTHER" id="PTHR10291">
    <property type="entry name" value="DEHYDRODOLICHYL DIPHOSPHATE SYNTHASE FAMILY MEMBER"/>
    <property type="match status" value="1"/>
</dbReference>
<dbReference type="GO" id="GO:0016094">
    <property type="term" value="P:polyprenol biosynthetic process"/>
    <property type="evidence" value="ECO:0007669"/>
    <property type="project" value="TreeGrafter"/>
</dbReference>
<dbReference type="GeneID" id="82320469"/>
<feature type="binding site" evidence="2">
    <location>
        <position position="18"/>
    </location>
    <ligand>
        <name>substrate</name>
    </ligand>
</feature>
<dbReference type="PROSITE" id="PS01066">
    <property type="entry name" value="UPP_SYNTHASE"/>
    <property type="match status" value="1"/>
</dbReference>
<dbReference type="CDD" id="cd00475">
    <property type="entry name" value="Cis_IPPS"/>
    <property type="match status" value="1"/>
</dbReference>
<dbReference type="NCBIfam" id="NF011407">
    <property type="entry name" value="PRK14833.1"/>
    <property type="match status" value="1"/>
</dbReference>
<dbReference type="HAMAP" id="MF_01139">
    <property type="entry name" value="ISPT"/>
    <property type="match status" value="1"/>
</dbReference>
<evidence type="ECO:0000313" key="4">
    <source>
        <dbReference type="Proteomes" id="UP000029707"/>
    </source>
</evidence>
<dbReference type="Gene3D" id="3.40.1180.10">
    <property type="entry name" value="Decaprenyl diphosphate synthase-like"/>
    <property type="match status" value="1"/>
</dbReference>
<keyword evidence="1 2" id="KW-0808">Transferase</keyword>
<dbReference type="InterPro" id="IPR036424">
    <property type="entry name" value="UPP_synth-like_sf"/>
</dbReference>
<keyword evidence="2" id="KW-0479">Metal-binding</keyword>
<evidence type="ECO:0000313" key="3">
    <source>
        <dbReference type="EMBL" id="TLE02673.1"/>
    </source>
</evidence>
<feature type="binding site" evidence="2">
    <location>
        <position position="26"/>
    </location>
    <ligand>
        <name>substrate</name>
    </ligand>
</feature>
<feature type="active site" evidence="2">
    <location>
        <position position="13"/>
    </location>
</feature>
<organism evidence="3 4">
    <name type="scientific">Helicobacter japonicus</name>
    <dbReference type="NCBI Taxonomy" id="425400"/>
    <lineage>
        <taxon>Bacteria</taxon>
        <taxon>Pseudomonadati</taxon>
        <taxon>Campylobacterota</taxon>
        <taxon>Epsilonproteobacteria</taxon>
        <taxon>Campylobacterales</taxon>
        <taxon>Helicobacteraceae</taxon>
        <taxon>Helicobacter</taxon>
    </lineage>
</organism>
<dbReference type="FunFam" id="3.40.1180.10:FF:000001">
    <property type="entry name" value="(2E,6E)-farnesyl-diphosphate-specific ditrans,polycis-undecaprenyl-diphosphate synthase"/>
    <property type="match status" value="1"/>
</dbReference>
<dbReference type="InterPro" id="IPR018520">
    <property type="entry name" value="UPP_synth-like_CS"/>
</dbReference>
<feature type="binding site" evidence="2">
    <location>
        <position position="62"/>
    </location>
    <ligand>
        <name>substrate</name>
    </ligand>
</feature>
<dbReference type="SUPFAM" id="SSF64005">
    <property type="entry name" value="Undecaprenyl diphosphate synthase"/>
    <property type="match status" value="1"/>
</dbReference>
<comment type="caution">
    <text evidence="3">The sequence shown here is derived from an EMBL/GenBank/DDBJ whole genome shotgun (WGS) entry which is preliminary data.</text>
</comment>